<organism evidence="2 3">
    <name type="scientific">Cynara cardunculus var. scolymus</name>
    <name type="common">Globe artichoke</name>
    <name type="synonym">Cynara scolymus</name>
    <dbReference type="NCBI Taxonomy" id="59895"/>
    <lineage>
        <taxon>Eukaryota</taxon>
        <taxon>Viridiplantae</taxon>
        <taxon>Streptophyta</taxon>
        <taxon>Embryophyta</taxon>
        <taxon>Tracheophyta</taxon>
        <taxon>Spermatophyta</taxon>
        <taxon>Magnoliopsida</taxon>
        <taxon>eudicotyledons</taxon>
        <taxon>Gunneridae</taxon>
        <taxon>Pentapetalae</taxon>
        <taxon>asterids</taxon>
        <taxon>campanulids</taxon>
        <taxon>Asterales</taxon>
        <taxon>Asteraceae</taxon>
        <taxon>Carduoideae</taxon>
        <taxon>Cardueae</taxon>
        <taxon>Carduinae</taxon>
        <taxon>Cynara</taxon>
    </lineage>
</organism>
<proteinExistence type="predicted"/>
<keyword evidence="3" id="KW-1185">Reference proteome</keyword>
<evidence type="ECO:0000313" key="3">
    <source>
        <dbReference type="Proteomes" id="UP000243975"/>
    </source>
</evidence>
<evidence type="ECO:0000313" key="2">
    <source>
        <dbReference type="EMBL" id="KVH91582.1"/>
    </source>
</evidence>
<protein>
    <submittedName>
        <fullName evidence="2">Uncharacterized protein</fullName>
    </submittedName>
</protein>
<accession>A0A118JUI5</accession>
<name>A0A118JUI5_CYNCS</name>
<gene>
    <name evidence="2" type="ORF">Ccrd_006404</name>
</gene>
<dbReference type="EMBL" id="LEKV01004924">
    <property type="protein sequence ID" value="KVH91582.1"/>
    <property type="molecule type" value="Genomic_DNA"/>
</dbReference>
<reference evidence="2 3" key="1">
    <citation type="journal article" date="2016" name="Sci. Rep.">
        <title>The genome sequence of the outbreeding globe artichoke constructed de novo incorporating a phase-aware low-pass sequencing strategy of F1 progeny.</title>
        <authorList>
            <person name="Scaglione D."/>
            <person name="Reyes-Chin-Wo S."/>
            <person name="Acquadro A."/>
            <person name="Froenicke L."/>
            <person name="Portis E."/>
            <person name="Beitel C."/>
            <person name="Tirone M."/>
            <person name="Mauro R."/>
            <person name="Lo Monaco A."/>
            <person name="Mauromicale G."/>
            <person name="Faccioli P."/>
            <person name="Cattivelli L."/>
            <person name="Rieseberg L."/>
            <person name="Michelmore R."/>
            <person name="Lanteri S."/>
        </authorList>
    </citation>
    <scope>NUCLEOTIDE SEQUENCE [LARGE SCALE GENOMIC DNA]</scope>
    <source>
        <strain evidence="2">2C</strain>
    </source>
</reference>
<sequence length="123" mass="13822">MNQQSTCDRFHHGYSSQTNHNGVRHTISSCSRKQQYAAQSPGQLFLHSCRHFFGLQRSSLIIAIRVNLSAIDERIENAPTQFRSMFGTSDSPPTASLIKGSGNRIIPFAPLTLRIFLFLVLML</sequence>
<dbReference type="AlphaFoldDB" id="A0A118JUI5"/>
<comment type="caution">
    <text evidence="2">The sequence shown here is derived from an EMBL/GenBank/DDBJ whole genome shotgun (WGS) entry which is preliminary data.</text>
</comment>
<feature type="compositionally biased region" description="Polar residues" evidence="1">
    <location>
        <begin position="14"/>
        <end position="23"/>
    </location>
</feature>
<evidence type="ECO:0000256" key="1">
    <source>
        <dbReference type="SAM" id="MobiDB-lite"/>
    </source>
</evidence>
<feature type="region of interest" description="Disordered" evidence="1">
    <location>
        <begin position="1"/>
        <end position="23"/>
    </location>
</feature>
<dbReference type="Gramene" id="KVH91582">
    <property type="protein sequence ID" value="KVH91582"/>
    <property type="gene ID" value="Ccrd_006404"/>
</dbReference>
<dbReference type="Proteomes" id="UP000243975">
    <property type="component" value="Unassembled WGS sequence"/>
</dbReference>